<dbReference type="AlphaFoldDB" id="S3V330"/>
<name>S3V330_9LEPT</name>
<comment type="caution">
    <text evidence="2">The sequence shown here is derived from an EMBL/GenBank/DDBJ whole genome shotgun (WGS) entry which is preliminary data.</text>
</comment>
<evidence type="ECO:0000313" key="2">
    <source>
        <dbReference type="EMBL" id="EPG75024.1"/>
    </source>
</evidence>
<feature type="region of interest" description="Disordered" evidence="1">
    <location>
        <begin position="15"/>
        <end position="88"/>
    </location>
</feature>
<feature type="compositionally biased region" description="Basic and acidic residues" evidence="1">
    <location>
        <begin position="34"/>
        <end position="47"/>
    </location>
</feature>
<keyword evidence="3" id="KW-1185">Reference proteome</keyword>
<accession>S3V330</accession>
<gene>
    <name evidence="2" type="ORF">LEP1GSC058_1490</name>
</gene>
<organism evidence="2 3">
    <name type="scientific">Leptospira fainei serovar Hurstbridge str. BUT 6</name>
    <dbReference type="NCBI Taxonomy" id="1193011"/>
    <lineage>
        <taxon>Bacteria</taxon>
        <taxon>Pseudomonadati</taxon>
        <taxon>Spirochaetota</taxon>
        <taxon>Spirochaetia</taxon>
        <taxon>Leptospirales</taxon>
        <taxon>Leptospiraceae</taxon>
        <taxon>Leptospira</taxon>
    </lineage>
</organism>
<proteinExistence type="predicted"/>
<evidence type="ECO:0000313" key="3">
    <source>
        <dbReference type="Proteomes" id="UP000014540"/>
    </source>
</evidence>
<dbReference type="Proteomes" id="UP000014540">
    <property type="component" value="Unassembled WGS sequence"/>
</dbReference>
<evidence type="ECO:0000256" key="1">
    <source>
        <dbReference type="SAM" id="MobiDB-lite"/>
    </source>
</evidence>
<feature type="compositionally biased region" description="Basic and acidic residues" evidence="1">
    <location>
        <begin position="77"/>
        <end position="87"/>
    </location>
</feature>
<sequence>MTPLAQIELYRCNSNLGTRSEQERPSRNKFSSGPEHENIKAEVEKLNPSDVRLTAKVCRSPAKPDLPKAEQGSQSEPEAKWQTEVRRRPTQTRCNSNLFLIYY</sequence>
<protein>
    <submittedName>
        <fullName evidence="2">Uncharacterized protein</fullName>
    </submittedName>
</protein>
<dbReference type="EMBL" id="AKWZ02000005">
    <property type="protein sequence ID" value="EPG75024.1"/>
    <property type="molecule type" value="Genomic_DNA"/>
</dbReference>
<reference evidence="2" key="1">
    <citation type="submission" date="2013-04" db="EMBL/GenBank/DDBJ databases">
        <authorList>
            <person name="Harkins D.M."/>
            <person name="Durkin A.S."/>
            <person name="Selengut J.D."/>
            <person name="Sanka R."/>
            <person name="DePew J."/>
            <person name="Purushe J."/>
            <person name="Ahmed A."/>
            <person name="van der Linden H."/>
            <person name="Goris M.G.A."/>
            <person name="Hartskeerl R.A."/>
            <person name="Vinetz J.M."/>
            <person name="Sutton G.G."/>
            <person name="Nelson W.C."/>
            <person name="Fouts D.E."/>
        </authorList>
    </citation>
    <scope>NUCLEOTIDE SEQUENCE [LARGE SCALE GENOMIC DNA]</scope>
    <source>
        <strain evidence="2">BUT 6</strain>
    </source>
</reference>